<proteinExistence type="predicted"/>
<gene>
    <name evidence="2" type="ORF">EYE40_07410</name>
</gene>
<dbReference type="AlphaFoldDB" id="A0A4V2JEX2"/>
<dbReference type="EMBL" id="SISG01000001">
    <property type="protein sequence ID" value="TBN57239.1"/>
    <property type="molecule type" value="Genomic_DNA"/>
</dbReference>
<evidence type="ECO:0000313" key="2">
    <source>
        <dbReference type="EMBL" id="TBN57239.1"/>
    </source>
</evidence>
<reference evidence="3" key="1">
    <citation type="submission" date="2019-02" db="EMBL/GenBank/DDBJ databases">
        <title>Glaciihabitans arcticus sp. nov., a psychrotolerant bacterium isolated from polar soil.</title>
        <authorList>
            <person name="Dahal R.H."/>
        </authorList>
    </citation>
    <scope>NUCLEOTIDE SEQUENCE [LARGE SCALE GENOMIC DNA]</scope>
    <source>
        <strain evidence="3">RP-3-7</strain>
    </source>
</reference>
<feature type="transmembrane region" description="Helical" evidence="1">
    <location>
        <begin position="20"/>
        <end position="47"/>
    </location>
</feature>
<evidence type="ECO:0008006" key="4">
    <source>
        <dbReference type="Google" id="ProtNLM"/>
    </source>
</evidence>
<keyword evidence="1" id="KW-1133">Transmembrane helix</keyword>
<evidence type="ECO:0000256" key="1">
    <source>
        <dbReference type="SAM" id="Phobius"/>
    </source>
</evidence>
<keyword evidence="1" id="KW-0812">Transmembrane</keyword>
<keyword evidence="3" id="KW-1185">Reference proteome</keyword>
<evidence type="ECO:0000313" key="3">
    <source>
        <dbReference type="Proteomes" id="UP000294194"/>
    </source>
</evidence>
<organism evidence="2 3">
    <name type="scientific">Glaciihabitans arcticus</name>
    <dbReference type="NCBI Taxonomy" id="2668039"/>
    <lineage>
        <taxon>Bacteria</taxon>
        <taxon>Bacillati</taxon>
        <taxon>Actinomycetota</taxon>
        <taxon>Actinomycetes</taxon>
        <taxon>Micrococcales</taxon>
        <taxon>Microbacteriaceae</taxon>
        <taxon>Glaciihabitans</taxon>
    </lineage>
</organism>
<dbReference type="RefSeq" id="WP_130981350.1">
    <property type="nucleotide sequence ID" value="NZ_SISG01000001.1"/>
</dbReference>
<accession>A0A4V2JEX2</accession>
<keyword evidence="1" id="KW-0472">Membrane</keyword>
<name>A0A4V2JEX2_9MICO</name>
<protein>
    <recommendedName>
        <fullName evidence="4">Pilus assembly protein</fullName>
    </recommendedName>
</protein>
<comment type="caution">
    <text evidence="2">The sequence shown here is derived from an EMBL/GenBank/DDBJ whole genome shotgun (WGS) entry which is preliminary data.</text>
</comment>
<dbReference type="Proteomes" id="UP000294194">
    <property type="component" value="Unassembled WGS sequence"/>
</dbReference>
<sequence>MRRSRLWDSDETGSSSLEFVTTGMILLVPLVYLVLTVSAIQAGALAIEGAARQAARVYVQAPTTAEAKADATRAIEFGLADYGIDARKAKVAISCAPKPRDCLTRRGFVTVSIAVAVPLPLVPPSLSLDLPFAVQLESSATQQVSRFWGAP</sequence>